<accession>A0AB34P2N8</accession>
<sequence>MMPQKIVISAGADGISSVSTSLPHFLAMILLGTSQQICYEPFQHFCCEVNNKFVMNLLNKFVLDF</sequence>
<dbReference type="EMBL" id="KN050674">
    <property type="protein sequence ID" value="KFL98204.1"/>
    <property type="molecule type" value="Genomic_DNA"/>
</dbReference>
<evidence type="ECO:0000313" key="2">
    <source>
        <dbReference type="Proteomes" id="UP000030761"/>
    </source>
</evidence>
<dbReference type="Proteomes" id="UP000030761">
    <property type="component" value="Unassembled WGS sequence"/>
</dbReference>
<protein>
    <submittedName>
        <fullName evidence="1">Uncharacterized protein</fullName>
    </submittedName>
</protein>
<gene>
    <name evidence="1" type="ORF">HMPREF5175_01046</name>
</gene>
<name>A0AB34P2N8_LACGS</name>
<reference evidence="1 2" key="1">
    <citation type="submission" date="2010-03" db="EMBL/GenBank/DDBJ databases">
        <title>The Genome Sequence of Lactobacillus gasseri strain SV-16A-US.</title>
        <authorList>
            <consortium name="The Broad Institute Genome Sequencing Platform"/>
            <person name="Ward D."/>
            <person name="Earl A."/>
            <person name="Feldgarden M."/>
            <person name="Gevers D."/>
            <person name="Young S.K."/>
            <person name="Zeng Q."/>
            <person name="Koehrsen M."/>
            <person name="Alvarado L."/>
            <person name="Berlin A."/>
            <person name="Bochicchio J."/>
            <person name="Borenstein D."/>
            <person name="Chapman S.B."/>
            <person name="Chen Z."/>
            <person name="Engels R."/>
            <person name="Freedman E."/>
            <person name="Gellesch M."/>
            <person name="Goldberg J."/>
            <person name="Griggs A."/>
            <person name="Gujja S."/>
            <person name="Heilman E."/>
            <person name="Heiman D."/>
            <person name="Hepburn T."/>
            <person name="Howarth C."/>
            <person name="Jen D."/>
            <person name="Larson L."/>
            <person name="Mehta T."/>
            <person name="Park D."/>
            <person name="Pearson M."/>
            <person name="Roberts A."/>
            <person name="Saif S."/>
            <person name="Shea T."/>
            <person name="Shenoy N."/>
            <person name="Sisk P."/>
            <person name="Stolte C."/>
            <person name="Sykes S."/>
            <person name="Thomson T."/>
            <person name="Walk T."/>
            <person name="White J."/>
            <person name="Yandava C."/>
            <person name="Liu Y."/>
            <person name="Xu Q."/>
            <person name="Haas B."/>
            <person name="Nusbaum C."/>
            <person name="Birren B."/>
        </authorList>
    </citation>
    <scope>NUCLEOTIDE SEQUENCE [LARGE SCALE GENOMIC DNA]</scope>
    <source>
        <strain evidence="1 2">SV-16A-US</strain>
    </source>
</reference>
<proteinExistence type="predicted"/>
<dbReference type="AlphaFoldDB" id="A0AB34P2N8"/>
<evidence type="ECO:0000313" key="1">
    <source>
        <dbReference type="EMBL" id="KFL98204.1"/>
    </source>
</evidence>
<organism evidence="1 2">
    <name type="scientific">Lactobacillus gasseri SV-16A-US</name>
    <dbReference type="NCBI Taxonomy" id="575604"/>
    <lineage>
        <taxon>Bacteria</taxon>
        <taxon>Bacillati</taxon>
        <taxon>Bacillota</taxon>
        <taxon>Bacilli</taxon>
        <taxon>Lactobacillales</taxon>
        <taxon>Lactobacillaceae</taxon>
        <taxon>Lactobacillus</taxon>
    </lineage>
</organism>